<gene>
    <name evidence="2" type="ORF">GCM10010191_52700</name>
</gene>
<sequence>MRTGRDAHRDKADPDEDGKKPSDHATPPQNRNVRRYATPTQRGSHSIQYLSRFEATAPRTSAAGKGA</sequence>
<proteinExistence type="predicted"/>
<keyword evidence="3" id="KW-1185">Reference proteome</keyword>
<protein>
    <recommendedName>
        <fullName evidence="4">DUF397 domain-containing protein</fullName>
    </recommendedName>
</protein>
<evidence type="ECO:0008006" key="4">
    <source>
        <dbReference type="Google" id="ProtNLM"/>
    </source>
</evidence>
<feature type="compositionally biased region" description="Polar residues" evidence="1">
    <location>
        <begin position="38"/>
        <end position="49"/>
    </location>
</feature>
<comment type="caution">
    <text evidence="2">The sequence shown here is derived from an EMBL/GenBank/DDBJ whole genome shotgun (WGS) entry which is preliminary data.</text>
</comment>
<evidence type="ECO:0000256" key="1">
    <source>
        <dbReference type="SAM" id="MobiDB-lite"/>
    </source>
</evidence>
<dbReference type="Proteomes" id="UP001501231">
    <property type="component" value="Unassembled WGS sequence"/>
</dbReference>
<feature type="region of interest" description="Disordered" evidence="1">
    <location>
        <begin position="1"/>
        <end position="67"/>
    </location>
</feature>
<dbReference type="EMBL" id="BAAARW010000020">
    <property type="protein sequence ID" value="GAA2432189.1"/>
    <property type="molecule type" value="Genomic_DNA"/>
</dbReference>
<evidence type="ECO:0000313" key="2">
    <source>
        <dbReference type="EMBL" id="GAA2432189.1"/>
    </source>
</evidence>
<feature type="compositionally biased region" description="Basic and acidic residues" evidence="1">
    <location>
        <begin position="1"/>
        <end position="23"/>
    </location>
</feature>
<name>A0ABP5WTW3_9ACTN</name>
<organism evidence="2 3">
    <name type="scientific">Actinomadura vinacea</name>
    <dbReference type="NCBI Taxonomy" id="115336"/>
    <lineage>
        <taxon>Bacteria</taxon>
        <taxon>Bacillati</taxon>
        <taxon>Actinomycetota</taxon>
        <taxon>Actinomycetes</taxon>
        <taxon>Streptosporangiales</taxon>
        <taxon>Thermomonosporaceae</taxon>
        <taxon>Actinomadura</taxon>
    </lineage>
</organism>
<reference evidence="3" key="1">
    <citation type="journal article" date="2019" name="Int. J. Syst. Evol. Microbiol.">
        <title>The Global Catalogue of Microorganisms (GCM) 10K type strain sequencing project: providing services to taxonomists for standard genome sequencing and annotation.</title>
        <authorList>
            <consortium name="The Broad Institute Genomics Platform"/>
            <consortium name="The Broad Institute Genome Sequencing Center for Infectious Disease"/>
            <person name="Wu L."/>
            <person name="Ma J."/>
        </authorList>
    </citation>
    <scope>NUCLEOTIDE SEQUENCE [LARGE SCALE GENOMIC DNA]</scope>
    <source>
        <strain evidence="3">JCM 3325</strain>
    </source>
</reference>
<accession>A0ABP5WTW3</accession>
<evidence type="ECO:0000313" key="3">
    <source>
        <dbReference type="Proteomes" id="UP001501231"/>
    </source>
</evidence>